<reference evidence="5" key="1">
    <citation type="submission" date="2016-10" db="EMBL/GenBank/DDBJ databases">
        <authorList>
            <person name="Varghese N."/>
            <person name="Submissions S."/>
        </authorList>
    </citation>
    <scope>NUCLEOTIDE SEQUENCE [LARGE SCALE GENOMIC DNA]</scope>
    <source>
        <strain evidence="5">DSM 45789</strain>
    </source>
</reference>
<dbReference type="InterPro" id="IPR015402">
    <property type="entry name" value="DUF1980"/>
</dbReference>
<feature type="domain" description="DUF1980" evidence="2">
    <location>
        <begin position="6"/>
        <end position="97"/>
    </location>
</feature>
<dbReference type="InterPro" id="IPR048447">
    <property type="entry name" value="DUF1980_C"/>
</dbReference>
<evidence type="ECO:0000313" key="5">
    <source>
        <dbReference type="Proteomes" id="UP000198660"/>
    </source>
</evidence>
<sequence>MGAITRVFITFSMALMMIELQFSHRLQLLVNPKVTPFILISILVLILLGLVQIWEMRRTPAHPVSGWGYLFLLLPLLFFLFIPPRSLDSTMAAKKEITYASAVIPPQATGSVKKKPHDSNPHYNKVLQDLMQQRVITLNPDNYVDRMTTIQLHAKELVGKTIRVQGFVHYAKEEPNKLIVARYVVTCCIADASVVGFPVEIPRGTAFKEGTWIEVTGTLSTTTIESRRMPQIEGTEVRQISEPKNAYVYANF</sequence>
<feature type="domain" description="DUF1980" evidence="3">
    <location>
        <begin position="120"/>
        <end position="249"/>
    </location>
</feature>
<dbReference type="EMBL" id="FPAA01000021">
    <property type="protein sequence ID" value="SFT05015.1"/>
    <property type="molecule type" value="Genomic_DNA"/>
</dbReference>
<dbReference type="RefSeq" id="WP_091839924.1">
    <property type="nucleotide sequence ID" value="NZ_FPAA01000021.1"/>
</dbReference>
<proteinExistence type="predicted"/>
<organism evidence="4 5">
    <name type="scientific">Marininema halotolerans</name>
    <dbReference type="NCBI Taxonomy" id="1155944"/>
    <lineage>
        <taxon>Bacteria</taxon>
        <taxon>Bacillati</taxon>
        <taxon>Bacillota</taxon>
        <taxon>Bacilli</taxon>
        <taxon>Bacillales</taxon>
        <taxon>Thermoactinomycetaceae</taxon>
        <taxon>Marininema</taxon>
    </lineage>
</organism>
<dbReference type="AlphaFoldDB" id="A0A1I6UUA5"/>
<gene>
    <name evidence="4" type="ORF">SAMN05444972_1219</name>
</gene>
<feature type="transmembrane region" description="Helical" evidence="1">
    <location>
        <begin position="6"/>
        <end position="22"/>
    </location>
</feature>
<feature type="transmembrane region" description="Helical" evidence="1">
    <location>
        <begin position="34"/>
        <end position="54"/>
    </location>
</feature>
<keyword evidence="1" id="KW-0812">Transmembrane</keyword>
<evidence type="ECO:0000259" key="3">
    <source>
        <dbReference type="Pfam" id="PF21537"/>
    </source>
</evidence>
<dbReference type="Pfam" id="PF21537">
    <property type="entry name" value="DUF1980_C"/>
    <property type="match status" value="1"/>
</dbReference>
<dbReference type="InterPro" id="IPR048493">
    <property type="entry name" value="DUF1980_N"/>
</dbReference>
<feature type="transmembrane region" description="Helical" evidence="1">
    <location>
        <begin position="66"/>
        <end position="82"/>
    </location>
</feature>
<keyword evidence="1" id="KW-1133">Transmembrane helix</keyword>
<protein>
    <submittedName>
        <fullName evidence="4">TIGR03943 family protein</fullName>
    </submittedName>
</protein>
<dbReference type="PANTHER" id="PTHR40047">
    <property type="entry name" value="UPF0703 PROTEIN YCGQ"/>
    <property type="match status" value="1"/>
</dbReference>
<evidence type="ECO:0000256" key="1">
    <source>
        <dbReference type="SAM" id="Phobius"/>
    </source>
</evidence>
<keyword evidence="1" id="KW-0472">Membrane</keyword>
<dbReference type="NCBIfam" id="TIGR03943">
    <property type="entry name" value="TIGR03943 family putative permease subunit"/>
    <property type="match status" value="1"/>
</dbReference>
<dbReference type="InterPro" id="IPR052955">
    <property type="entry name" value="UPF0703_membrane_permease"/>
</dbReference>
<keyword evidence="5" id="KW-1185">Reference proteome</keyword>
<evidence type="ECO:0000259" key="2">
    <source>
        <dbReference type="Pfam" id="PF09323"/>
    </source>
</evidence>
<dbReference type="Proteomes" id="UP000198660">
    <property type="component" value="Unassembled WGS sequence"/>
</dbReference>
<dbReference type="PANTHER" id="PTHR40047:SF1">
    <property type="entry name" value="UPF0703 PROTEIN YCGQ"/>
    <property type="match status" value="1"/>
</dbReference>
<dbReference type="Pfam" id="PF09323">
    <property type="entry name" value="DUF1980"/>
    <property type="match status" value="1"/>
</dbReference>
<evidence type="ECO:0000313" key="4">
    <source>
        <dbReference type="EMBL" id="SFT05015.1"/>
    </source>
</evidence>
<accession>A0A1I6UUA5</accession>
<dbReference type="OrthoDB" id="9770408at2"/>
<name>A0A1I6UUA5_9BACL</name>